<dbReference type="EMBL" id="BJNV01000056">
    <property type="protein sequence ID" value="GEC96890.1"/>
    <property type="molecule type" value="Genomic_DNA"/>
</dbReference>
<dbReference type="AlphaFoldDB" id="A0A4Y4D2A1"/>
<feature type="region of interest" description="Disordered" evidence="2">
    <location>
        <begin position="1"/>
        <end position="54"/>
    </location>
</feature>
<gene>
    <name evidence="3" type="ORF">ZRA01_29630</name>
</gene>
<dbReference type="Proteomes" id="UP000318422">
    <property type="component" value="Unassembled WGS sequence"/>
</dbReference>
<feature type="compositionally biased region" description="Polar residues" evidence="2">
    <location>
        <begin position="1"/>
        <end position="13"/>
    </location>
</feature>
<name>A0A4Y4D2A1_ZOORA</name>
<sequence>MVTTDPAAQSGRPQSAEALGKFVPRLPAVRSPHPAPRKASPLDLPIRPSWAGWR</sequence>
<comment type="similarity">
    <text evidence="1">Belongs to the MT-A70-like family.</text>
</comment>
<evidence type="ECO:0000313" key="3">
    <source>
        <dbReference type="EMBL" id="GEC96890.1"/>
    </source>
</evidence>
<reference evidence="3 4" key="1">
    <citation type="submission" date="2019-06" db="EMBL/GenBank/DDBJ databases">
        <title>Whole genome shotgun sequence of Zoogloea ramigera NBRC 15342.</title>
        <authorList>
            <person name="Hosoyama A."/>
            <person name="Uohara A."/>
            <person name="Ohji S."/>
            <person name="Ichikawa N."/>
        </authorList>
    </citation>
    <scope>NUCLEOTIDE SEQUENCE [LARGE SCALE GENOMIC DNA]</scope>
    <source>
        <strain evidence="3 4">NBRC 15342</strain>
    </source>
</reference>
<keyword evidence="4" id="KW-1185">Reference proteome</keyword>
<dbReference type="InterPro" id="IPR007757">
    <property type="entry name" value="MT-A70-like"/>
</dbReference>
<evidence type="ECO:0000256" key="2">
    <source>
        <dbReference type="SAM" id="MobiDB-lite"/>
    </source>
</evidence>
<protein>
    <submittedName>
        <fullName evidence="3">Uncharacterized protein</fullName>
    </submittedName>
</protein>
<proteinExistence type="inferred from homology"/>
<evidence type="ECO:0000313" key="4">
    <source>
        <dbReference type="Proteomes" id="UP000318422"/>
    </source>
</evidence>
<organism evidence="3 4">
    <name type="scientific">Zoogloea ramigera</name>
    <dbReference type="NCBI Taxonomy" id="350"/>
    <lineage>
        <taxon>Bacteria</taxon>
        <taxon>Pseudomonadati</taxon>
        <taxon>Pseudomonadota</taxon>
        <taxon>Betaproteobacteria</taxon>
        <taxon>Rhodocyclales</taxon>
        <taxon>Zoogloeaceae</taxon>
        <taxon>Zoogloea</taxon>
    </lineage>
</organism>
<accession>A0A4Y4D2A1</accession>
<comment type="caution">
    <text evidence="3">The sequence shown here is derived from an EMBL/GenBank/DDBJ whole genome shotgun (WGS) entry which is preliminary data.</text>
</comment>
<evidence type="ECO:0000256" key="1">
    <source>
        <dbReference type="PROSITE-ProRule" id="PRU00489"/>
    </source>
</evidence>
<dbReference type="PROSITE" id="PS51143">
    <property type="entry name" value="MT_A70"/>
    <property type="match status" value="1"/>
</dbReference>